<feature type="region of interest" description="Disordered" evidence="1">
    <location>
        <begin position="37"/>
        <end position="80"/>
    </location>
</feature>
<name>A0A5C5FMK0_9BASI</name>
<feature type="region of interest" description="Disordered" evidence="1">
    <location>
        <begin position="439"/>
        <end position="469"/>
    </location>
</feature>
<feature type="compositionally biased region" description="Low complexity" evidence="1">
    <location>
        <begin position="457"/>
        <end position="467"/>
    </location>
</feature>
<feature type="region of interest" description="Disordered" evidence="1">
    <location>
        <begin position="131"/>
        <end position="150"/>
    </location>
</feature>
<feature type="compositionally biased region" description="Low complexity" evidence="1">
    <location>
        <begin position="364"/>
        <end position="377"/>
    </location>
</feature>
<sequence length="531" mass="57399">VTSLVPHSAHAHAQGWAAREDHDSAVIAAAPVNDARPFHPLRDRSGRFRSGEPQLPARSGVYGGALGDGTEEEGRAPPDTVRMRGGTLLPLLPLGSGLLTRERGKRVPPREDREHRGIGAWEAWRTSMWGEDEGAEGGEGRRKRRRDERKRVERMGGYGALRAWGWCEGLLEPLSEEDEPVGQEDAGFAAAEPFEPHDGVDEAAAAALKALVTEVVDSFFPSPPLSEEHSRTQGRPRSRNAAAGPATRGRGRSHTAVDPDWRPTTAARSQRSATRASCRLGVINEIEDENEVEAEAEPVSGADDERGDSTLSSLGDGPPLRESLPTVQFTEPHPQHPTPHPIHSTAGAFAPISHAWHRAPRPSPSSSSSPATSRDTSLTYDQSSPETSFAVCESPPHPSLAGKDRAARTAWTLSRSLPVPSPSSPPRQYHHQYPLHHHIQVQQPSRRAAEPEPRGPAPAVADAAPAAEEQRARLEHDAMWGLLGMNTARTTRESAVGVLEQPHVVVFGRGVAARGGGMTKAREWEPEEWSA</sequence>
<feature type="region of interest" description="Disordered" evidence="1">
    <location>
        <begin position="219"/>
        <end position="407"/>
    </location>
</feature>
<feature type="compositionally biased region" description="Basic and acidic residues" evidence="1">
    <location>
        <begin position="37"/>
        <end position="50"/>
    </location>
</feature>
<dbReference type="EMBL" id="SOZI01000197">
    <property type="protein sequence ID" value="TNY17492.1"/>
    <property type="molecule type" value="Genomic_DNA"/>
</dbReference>
<feature type="compositionally biased region" description="Acidic residues" evidence="1">
    <location>
        <begin position="285"/>
        <end position="296"/>
    </location>
</feature>
<feature type="compositionally biased region" description="Polar residues" evidence="1">
    <location>
        <begin position="378"/>
        <end position="387"/>
    </location>
</feature>
<proteinExistence type="predicted"/>
<feature type="compositionally biased region" description="Low complexity" evidence="1">
    <location>
        <begin position="264"/>
        <end position="277"/>
    </location>
</feature>
<dbReference type="AlphaFoldDB" id="A0A5C5FMK0"/>
<protein>
    <submittedName>
        <fullName evidence="2">Uncharacterized protein</fullName>
    </submittedName>
</protein>
<accession>A0A5C5FMK0</accession>
<feature type="compositionally biased region" description="Low complexity" evidence="1">
    <location>
        <begin position="239"/>
        <end position="248"/>
    </location>
</feature>
<comment type="caution">
    <text evidence="2">The sequence shown here is derived from an EMBL/GenBank/DDBJ whole genome shotgun (WGS) entry which is preliminary data.</text>
</comment>
<gene>
    <name evidence="2" type="ORF">DMC30DRAFT_105662</name>
</gene>
<evidence type="ECO:0000313" key="3">
    <source>
        <dbReference type="Proteomes" id="UP000311382"/>
    </source>
</evidence>
<dbReference type="Proteomes" id="UP000311382">
    <property type="component" value="Unassembled WGS sequence"/>
</dbReference>
<feature type="non-terminal residue" evidence="2">
    <location>
        <position position="1"/>
    </location>
</feature>
<reference evidence="2 3" key="1">
    <citation type="submission" date="2019-03" db="EMBL/GenBank/DDBJ databases">
        <title>Rhodosporidium diobovatum UCD-FST 08-225 genome sequencing, assembly, and annotation.</title>
        <authorList>
            <person name="Fakankun I.U."/>
            <person name="Fristensky B."/>
            <person name="Levin D.B."/>
        </authorList>
    </citation>
    <scope>NUCLEOTIDE SEQUENCE [LARGE SCALE GENOMIC DNA]</scope>
    <source>
        <strain evidence="2 3">UCD-FST 08-225</strain>
    </source>
</reference>
<keyword evidence="3" id="KW-1185">Reference proteome</keyword>
<evidence type="ECO:0000313" key="2">
    <source>
        <dbReference type="EMBL" id="TNY17492.1"/>
    </source>
</evidence>
<evidence type="ECO:0000256" key="1">
    <source>
        <dbReference type="SAM" id="MobiDB-lite"/>
    </source>
</evidence>
<organism evidence="2 3">
    <name type="scientific">Rhodotorula diobovata</name>
    <dbReference type="NCBI Taxonomy" id="5288"/>
    <lineage>
        <taxon>Eukaryota</taxon>
        <taxon>Fungi</taxon>
        <taxon>Dikarya</taxon>
        <taxon>Basidiomycota</taxon>
        <taxon>Pucciniomycotina</taxon>
        <taxon>Microbotryomycetes</taxon>
        <taxon>Sporidiobolales</taxon>
        <taxon>Sporidiobolaceae</taxon>
        <taxon>Rhodotorula</taxon>
    </lineage>
</organism>